<dbReference type="EMBL" id="JAEUGD010000022">
    <property type="protein sequence ID" value="MBL6446029.1"/>
    <property type="molecule type" value="Genomic_DNA"/>
</dbReference>
<evidence type="ECO:0000256" key="2">
    <source>
        <dbReference type="ARBA" id="ARBA00008488"/>
    </source>
</evidence>
<keyword evidence="5 7" id="KW-0472">Membrane</keyword>
<evidence type="ECO:0000256" key="6">
    <source>
        <dbReference type="PIRSR" id="PIRSR604254-1"/>
    </source>
</evidence>
<evidence type="ECO:0000256" key="7">
    <source>
        <dbReference type="SAM" id="Phobius"/>
    </source>
</evidence>
<sequence>MKNNNTVYIENQEIGNVVTHGIGACLAITGLVILVLMAYWKGTSTDILSFTVFGSMMVILYMASTIYHSLKDKKLKSLFRKLDHMSIYLFIAGTYTPFCFALLSGPTRWFMLGAVWACALLGAIMKVFYTGKKELLSTILYISMGWIGMIFIDTLYSMMSLQGFIFLLAGGLFYTVGTFFYMKNKIRYNHVIWHLFVLGGSAFHYFSVLSLLQT</sequence>
<dbReference type="GO" id="GO:0046872">
    <property type="term" value="F:metal ion binding"/>
    <property type="evidence" value="ECO:0007669"/>
    <property type="project" value="UniProtKB-KW"/>
</dbReference>
<proteinExistence type="inferred from homology"/>
<dbReference type="Pfam" id="PF03006">
    <property type="entry name" value="HlyIII"/>
    <property type="match status" value="1"/>
</dbReference>
<evidence type="ECO:0000256" key="1">
    <source>
        <dbReference type="ARBA" id="ARBA00004127"/>
    </source>
</evidence>
<feature type="transmembrane region" description="Helical" evidence="7">
    <location>
        <begin position="135"/>
        <end position="152"/>
    </location>
</feature>
<gene>
    <name evidence="8" type="ORF">JMN32_06895</name>
</gene>
<organism evidence="8 9">
    <name type="scientific">Fulvivirga marina</name>
    <dbReference type="NCBI Taxonomy" id="2494733"/>
    <lineage>
        <taxon>Bacteria</taxon>
        <taxon>Pseudomonadati</taxon>
        <taxon>Bacteroidota</taxon>
        <taxon>Cytophagia</taxon>
        <taxon>Cytophagales</taxon>
        <taxon>Fulvivirgaceae</taxon>
        <taxon>Fulvivirga</taxon>
    </lineage>
</organism>
<dbReference type="PROSITE" id="PS51257">
    <property type="entry name" value="PROKAR_LIPOPROTEIN"/>
    <property type="match status" value="1"/>
</dbReference>
<reference evidence="8" key="1">
    <citation type="submission" date="2021-01" db="EMBL/GenBank/DDBJ databases">
        <title>Fulvivirga kasyanovii gen. nov., sp nov., a novel member of the phylum Bacteroidetes isolated from seawater in a mussel farm.</title>
        <authorList>
            <person name="Zhao L.-H."/>
            <person name="Wang Z.-J."/>
        </authorList>
    </citation>
    <scope>NUCLEOTIDE SEQUENCE</scope>
    <source>
        <strain evidence="8">29W222</strain>
    </source>
</reference>
<dbReference type="GO" id="GO:0140911">
    <property type="term" value="F:pore-forming activity"/>
    <property type="evidence" value="ECO:0007669"/>
    <property type="project" value="InterPro"/>
</dbReference>
<dbReference type="NCBIfam" id="TIGR01065">
    <property type="entry name" value="hlyIII"/>
    <property type="match status" value="1"/>
</dbReference>
<dbReference type="RefSeq" id="WP_202855577.1">
    <property type="nucleotide sequence ID" value="NZ_JAEUGD010000022.1"/>
</dbReference>
<keyword evidence="9" id="KW-1185">Reference proteome</keyword>
<evidence type="ECO:0000256" key="4">
    <source>
        <dbReference type="ARBA" id="ARBA00022989"/>
    </source>
</evidence>
<feature type="transmembrane region" description="Helical" evidence="7">
    <location>
        <begin position="47"/>
        <end position="67"/>
    </location>
</feature>
<comment type="similarity">
    <text evidence="2">Belongs to the UPF0073 (Hly-III) family.</text>
</comment>
<dbReference type="GO" id="GO:0016020">
    <property type="term" value="C:membrane"/>
    <property type="evidence" value="ECO:0007669"/>
    <property type="project" value="InterPro"/>
</dbReference>
<dbReference type="InterPro" id="IPR004254">
    <property type="entry name" value="AdipoR/HlyIII-related"/>
</dbReference>
<feature type="transmembrane region" description="Helical" evidence="7">
    <location>
        <begin position="191"/>
        <end position="212"/>
    </location>
</feature>
<dbReference type="AlphaFoldDB" id="A0A937KBI0"/>
<comment type="caution">
    <text evidence="8">The sequence shown here is derived from an EMBL/GenBank/DDBJ whole genome shotgun (WGS) entry which is preliminary data.</text>
</comment>
<evidence type="ECO:0000313" key="9">
    <source>
        <dbReference type="Proteomes" id="UP000614216"/>
    </source>
</evidence>
<feature type="binding site" evidence="6">
    <location>
        <position position="194"/>
    </location>
    <ligand>
        <name>Zn(2+)</name>
        <dbReference type="ChEBI" id="CHEBI:29105"/>
    </ligand>
</feature>
<keyword evidence="6" id="KW-0479">Metal-binding</keyword>
<keyword evidence="4 7" id="KW-1133">Transmembrane helix</keyword>
<keyword evidence="3 7" id="KW-0812">Transmembrane</keyword>
<keyword evidence="6" id="KW-0862">Zinc</keyword>
<dbReference type="Proteomes" id="UP000614216">
    <property type="component" value="Unassembled WGS sequence"/>
</dbReference>
<feature type="binding site" evidence="6">
    <location>
        <position position="68"/>
    </location>
    <ligand>
        <name>Zn(2+)</name>
        <dbReference type="ChEBI" id="CHEBI:29105"/>
    </ligand>
</feature>
<evidence type="ECO:0000313" key="8">
    <source>
        <dbReference type="EMBL" id="MBL6446029.1"/>
    </source>
</evidence>
<feature type="transmembrane region" description="Helical" evidence="7">
    <location>
        <begin position="87"/>
        <end position="103"/>
    </location>
</feature>
<protein>
    <submittedName>
        <fullName evidence="8">Hemolysin III family protein</fullName>
    </submittedName>
</protein>
<feature type="binding site" evidence="6">
    <location>
        <position position="190"/>
    </location>
    <ligand>
        <name>Zn(2+)</name>
        <dbReference type="ChEBI" id="CHEBI:29105"/>
    </ligand>
</feature>
<evidence type="ECO:0000256" key="3">
    <source>
        <dbReference type="ARBA" id="ARBA00022692"/>
    </source>
</evidence>
<dbReference type="InterPro" id="IPR005744">
    <property type="entry name" value="Hy-lIII"/>
</dbReference>
<comment type="subcellular location">
    <subcellularLocation>
        <location evidence="1">Endomembrane system</location>
        <topology evidence="1">Multi-pass membrane protein</topology>
    </subcellularLocation>
</comment>
<evidence type="ECO:0000256" key="5">
    <source>
        <dbReference type="ARBA" id="ARBA00023136"/>
    </source>
</evidence>
<accession>A0A937KBI0</accession>
<feature type="transmembrane region" description="Helical" evidence="7">
    <location>
        <begin position="164"/>
        <end position="182"/>
    </location>
</feature>
<dbReference type="PANTHER" id="PTHR20855:SF129">
    <property type="entry name" value="HEMOLYSIN-3 HOMOLOG"/>
    <property type="match status" value="1"/>
</dbReference>
<dbReference type="PANTHER" id="PTHR20855">
    <property type="entry name" value="ADIPOR/PROGESTIN RECEPTOR-RELATED"/>
    <property type="match status" value="1"/>
</dbReference>
<dbReference type="GO" id="GO:0012505">
    <property type="term" value="C:endomembrane system"/>
    <property type="evidence" value="ECO:0007669"/>
    <property type="project" value="UniProtKB-SubCell"/>
</dbReference>
<feature type="transmembrane region" description="Helical" evidence="7">
    <location>
        <begin position="109"/>
        <end position="128"/>
    </location>
</feature>
<feature type="transmembrane region" description="Helical" evidence="7">
    <location>
        <begin position="21"/>
        <end position="41"/>
    </location>
</feature>
<name>A0A937KBI0_9BACT</name>